<proteinExistence type="predicted"/>
<feature type="transmembrane region" description="Helical" evidence="1">
    <location>
        <begin position="12"/>
        <end position="35"/>
    </location>
</feature>
<dbReference type="Proteomes" id="UP000031972">
    <property type="component" value="Unassembled WGS sequence"/>
</dbReference>
<sequence>MIPARLQNTLRFNYFMAIRAFIDLIIRVIIVLVYLKFPV</sequence>
<dbReference type="AlphaFoldDB" id="A0A0C2VW56"/>
<evidence type="ECO:0000256" key="1">
    <source>
        <dbReference type="SAM" id="Phobius"/>
    </source>
</evidence>
<keyword evidence="1" id="KW-0472">Membrane</keyword>
<evidence type="ECO:0000313" key="2">
    <source>
        <dbReference type="EMBL" id="KIL53112.1"/>
    </source>
</evidence>
<comment type="caution">
    <text evidence="2">The sequence shown here is derived from an EMBL/GenBank/DDBJ whole genome shotgun (WGS) entry which is preliminary data.</text>
</comment>
<protein>
    <submittedName>
        <fullName evidence="2">Uncharacterized protein</fullName>
    </submittedName>
</protein>
<gene>
    <name evidence="2" type="ORF">KR50_04410</name>
</gene>
<evidence type="ECO:0000313" key="3">
    <source>
        <dbReference type="Proteomes" id="UP000031972"/>
    </source>
</evidence>
<accession>A0A0C2VW56</accession>
<dbReference type="PATRIC" id="fig|220754.4.peg.451"/>
<keyword evidence="1" id="KW-1133">Transmembrane helix</keyword>
<dbReference type="EMBL" id="JXRR01000001">
    <property type="protein sequence ID" value="KIL53112.1"/>
    <property type="molecule type" value="Genomic_DNA"/>
</dbReference>
<organism evidence="2 3">
    <name type="scientific">Jeotgalibacillus campisalis</name>
    <dbReference type="NCBI Taxonomy" id="220754"/>
    <lineage>
        <taxon>Bacteria</taxon>
        <taxon>Bacillati</taxon>
        <taxon>Bacillota</taxon>
        <taxon>Bacilli</taxon>
        <taxon>Bacillales</taxon>
        <taxon>Caryophanaceae</taxon>
        <taxon>Jeotgalibacillus</taxon>
    </lineage>
</organism>
<name>A0A0C2VW56_9BACL</name>
<keyword evidence="1" id="KW-0812">Transmembrane</keyword>
<keyword evidence="3" id="KW-1185">Reference proteome</keyword>
<reference evidence="2 3" key="1">
    <citation type="submission" date="2015-01" db="EMBL/GenBank/DDBJ databases">
        <title>Jeotgalibacillus campisalis genome sequencing.</title>
        <authorList>
            <person name="Goh K.M."/>
            <person name="Chan K.-G."/>
            <person name="Yaakop A.S."/>
            <person name="Ee R."/>
            <person name="Gan H.M."/>
            <person name="Chan C.S."/>
        </authorList>
    </citation>
    <scope>NUCLEOTIDE SEQUENCE [LARGE SCALE GENOMIC DNA]</scope>
    <source>
        <strain evidence="2 3">SF-57</strain>
    </source>
</reference>